<dbReference type="Gene3D" id="1.20.120.520">
    <property type="entry name" value="nmb1532 protein domain like"/>
    <property type="match status" value="1"/>
</dbReference>
<reference evidence="2 3" key="1">
    <citation type="submission" date="2018-03" db="EMBL/GenBank/DDBJ databases">
        <title>Genomic Encyclopedia of Archaeal and Bacterial Type Strains, Phase II (KMG-II): from individual species to whole genera.</title>
        <authorList>
            <person name="Goeker M."/>
        </authorList>
    </citation>
    <scope>NUCLEOTIDE SEQUENCE [LARGE SCALE GENOMIC DNA]</scope>
    <source>
        <strain evidence="2 3">DSM 100214</strain>
    </source>
</reference>
<gene>
    <name evidence="2" type="ORF">CLV62_11373</name>
</gene>
<dbReference type="RefSeq" id="WP_110310905.1">
    <property type="nucleotide sequence ID" value="NZ_QICL01000013.1"/>
</dbReference>
<evidence type="ECO:0000313" key="2">
    <source>
        <dbReference type="EMBL" id="PXV63586.1"/>
    </source>
</evidence>
<accession>A0A2V3PMT8</accession>
<keyword evidence="3" id="KW-1185">Reference proteome</keyword>
<dbReference type="EMBL" id="QICL01000013">
    <property type="protein sequence ID" value="PXV63586.1"/>
    <property type="molecule type" value="Genomic_DNA"/>
</dbReference>
<dbReference type="Pfam" id="PF01814">
    <property type="entry name" value="Hemerythrin"/>
    <property type="match status" value="1"/>
</dbReference>
<dbReference type="Proteomes" id="UP000247973">
    <property type="component" value="Unassembled WGS sequence"/>
</dbReference>
<proteinExistence type="predicted"/>
<evidence type="ECO:0000259" key="1">
    <source>
        <dbReference type="Pfam" id="PF01814"/>
    </source>
</evidence>
<dbReference type="OrthoDB" id="937463at2"/>
<sequence length="232" mass="27254">MSNITVKYSKAMKMSDLIDADYKLLLLLTRLKFSLGFGDKSVGAVCEQYGFNPECFLFLANIQSNKPIMDVQEAFNKLPLQPFLYYLKCSHEYFLESRLPNIRRKLKLIFSEEESSLEKLVLDFFDNYKKEVYDHMKYEDNTVFPYVQSLMNKSNEDKYSINIFEERHNNIEEKIADLKRILLKYVSGVKDQTLMTNILLELYMSEEELASHTFIEDSLVIPRVKTIEKGVL</sequence>
<evidence type="ECO:0000313" key="3">
    <source>
        <dbReference type="Proteomes" id="UP000247973"/>
    </source>
</evidence>
<protein>
    <submittedName>
        <fullName evidence="2">Regulator of cell morphogenesis and NO signaling</fullName>
    </submittedName>
</protein>
<comment type="caution">
    <text evidence="2">The sequence shown here is derived from an EMBL/GenBank/DDBJ whole genome shotgun (WGS) entry which is preliminary data.</text>
</comment>
<dbReference type="AlphaFoldDB" id="A0A2V3PMT8"/>
<name>A0A2V3PMT8_9BACT</name>
<feature type="domain" description="Hemerythrin-like" evidence="1">
    <location>
        <begin position="113"/>
        <end position="223"/>
    </location>
</feature>
<organism evidence="2 3">
    <name type="scientific">Dysgonomonas alginatilytica</name>
    <dbReference type="NCBI Taxonomy" id="1605892"/>
    <lineage>
        <taxon>Bacteria</taxon>
        <taxon>Pseudomonadati</taxon>
        <taxon>Bacteroidota</taxon>
        <taxon>Bacteroidia</taxon>
        <taxon>Bacteroidales</taxon>
        <taxon>Dysgonomonadaceae</taxon>
        <taxon>Dysgonomonas</taxon>
    </lineage>
</organism>
<dbReference type="InterPro" id="IPR012312">
    <property type="entry name" value="Hemerythrin-like"/>
</dbReference>